<dbReference type="SUPFAM" id="SSF52540">
    <property type="entry name" value="P-loop containing nucleoside triphosphate hydrolases"/>
    <property type="match status" value="1"/>
</dbReference>
<dbReference type="Pfam" id="PF19263">
    <property type="entry name" value="DUF5906"/>
    <property type="match status" value="1"/>
</dbReference>
<comment type="caution">
    <text evidence="4">The sequence shown here is derived from an EMBL/GenBank/DDBJ whole genome shotgun (WGS) entry which is preliminary data.</text>
</comment>
<keyword evidence="1" id="KW-0547">Nucleotide-binding</keyword>
<protein>
    <submittedName>
        <fullName evidence="4">DNA primase</fullName>
    </submittedName>
</protein>
<proteinExistence type="predicted"/>
<dbReference type="GO" id="GO:0005524">
    <property type="term" value="F:ATP binding"/>
    <property type="evidence" value="ECO:0007669"/>
    <property type="project" value="UniProtKB-KW"/>
</dbReference>
<feature type="domain" description="SF3 helicase" evidence="3">
    <location>
        <begin position="204"/>
        <end position="364"/>
    </location>
</feature>
<sequence>MEENNKLLNFIDIKSDIEENILKIAKKHKVITLNDLLNYFSPINFREKTGLKNVNQKLEEKYVLVCCVEEIIRVIENYDSGILKNDNTFYLYNGKYWQEILKPEVELFLARATELMGVNIFDAKYYQFRKKLFEQFNCLVPTIQIQKPSDSVNVNFLNGTFTVSLDKQTLKAFDKNDFLTYQLPFKFNPSAEAIIFKNYLNVVLPDIDCQKVLAECIASVFLPKEVVKLEKVALLYGKGANGKSVFFEIVNALLGIHNVTNYSLYNLTIDKNYCRAKISKKLLNYSSEISGKMDSSVFKQLVSGEPIEARLPYHEPFIMRDYAKLIFNCNELPKDVELNNAYFRRFLIIPFDVLIPDEKQDKELSKKIIDRELPGVFNWVLDGLNRLVQQKDFSNCELIQNQVKRYKIESDSVKLFLSEENYQLSNNDMPLKDLVTDYHQYCVDNGFRTLSNRKFIDQLRDEGYDIRRKNFGNSIFIEKKF</sequence>
<dbReference type="EMBL" id="SEWF01000027">
    <property type="protein sequence ID" value="RYU94344.1"/>
    <property type="molecule type" value="Genomic_DNA"/>
</dbReference>
<evidence type="ECO:0000313" key="4">
    <source>
        <dbReference type="EMBL" id="RYU94344.1"/>
    </source>
</evidence>
<dbReference type="InterPro" id="IPR045455">
    <property type="entry name" value="NrS-1_pol-like_helicase"/>
</dbReference>
<dbReference type="PROSITE" id="PS51206">
    <property type="entry name" value="SF3_HELICASE_1"/>
    <property type="match status" value="1"/>
</dbReference>
<reference evidence="4 5" key="1">
    <citation type="submission" date="2019-02" db="EMBL/GenBank/DDBJ databases">
        <title>Bacterial novel species Emticicia sp. 17J42-9 isolated from soil.</title>
        <authorList>
            <person name="Jung H.-Y."/>
        </authorList>
    </citation>
    <scope>NUCLEOTIDE SEQUENCE [LARGE SCALE GENOMIC DNA]</scope>
    <source>
        <strain evidence="4 5">17J42-9</strain>
    </source>
</reference>
<dbReference type="RefSeq" id="WP_130022576.1">
    <property type="nucleotide sequence ID" value="NZ_SEWF01000027.1"/>
</dbReference>
<evidence type="ECO:0000259" key="3">
    <source>
        <dbReference type="PROSITE" id="PS51206"/>
    </source>
</evidence>
<dbReference type="Proteomes" id="UP000293162">
    <property type="component" value="Unassembled WGS sequence"/>
</dbReference>
<evidence type="ECO:0000256" key="2">
    <source>
        <dbReference type="ARBA" id="ARBA00022840"/>
    </source>
</evidence>
<dbReference type="InterPro" id="IPR006500">
    <property type="entry name" value="Helicase_put_C_phage/plasmid"/>
</dbReference>
<dbReference type="OrthoDB" id="9763644at2"/>
<dbReference type="Pfam" id="PF08706">
    <property type="entry name" value="D5_N"/>
    <property type="match status" value="1"/>
</dbReference>
<dbReference type="InterPro" id="IPR027417">
    <property type="entry name" value="P-loop_NTPase"/>
</dbReference>
<keyword evidence="2" id="KW-0067">ATP-binding</keyword>
<dbReference type="AlphaFoldDB" id="A0A4Q5LX72"/>
<evidence type="ECO:0000256" key="1">
    <source>
        <dbReference type="ARBA" id="ARBA00022741"/>
    </source>
</evidence>
<dbReference type="InterPro" id="IPR014818">
    <property type="entry name" value="Phage/plasmid_primase_P4_C"/>
</dbReference>
<name>A0A4Q5LX72_9BACT</name>
<accession>A0A4Q5LX72</accession>
<keyword evidence="5" id="KW-1185">Reference proteome</keyword>
<evidence type="ECO:0000313" key="5">
    <source>
        <dbReference type="Proteomes" id="UP000293162"/>
    </source>
</evidence>
<organism evidence="4 5">
    <name type="scientific">Emticicia agri</name>
    <dbReference type="NCBI Taxonomy" id="2492393"/>
    <lineage>
        <taxon>Bacteria</taxon>
        <taxon>Pseudomonadati</taxon>
        <taxon>Bacteroidota</taxon>
        <taxon>Cytophagia</taxon>
        <taxon>Cytophagales</taxon>
        <taxon>Leadbetterellaceae</taxon>
        <taxon>Emticicia</taxon>
    </lineage>
</organism>
<dbReference type="InterPro" id="IPR014015">
    <property type="entry name" value="Helicase_SF3_DNA-vir"/>
</dbReference>
<dbReference type="NCBIfam" id="TIGR01613">
    <property type="entry name" value="primase_Cterm"/>
    <property type="match status" value="1"/>
</dbReference>
<dbReference type="Gene3D" id="3.40.50.300">
    <property type="entry name" value="P-loop containing nucleotide triphosphate hydrolases"/>
    <property type="match status" value="1"/>
</dbReference>
<gene>
    <name evidence="4" type="ORF">EWM59_17620</name>
</gene>